<protein>
    <submittedName>
        <fullName evidence="1">Carboxymuconolactone decarboxylase family protein</fullName>
    </submittedName>
</protein>
<evidence type="ECO:0000313" key="1">
    <source>
        <dbReference type="EMBL" id="MFC4597638.1"/>
    </source>
</evidence>
<evidence type="ECO:0000313" key="2">
    <source>
        <dbReference type="Proteomes" id="UP001596028"/>
    </source>
</evidence>
<proteinExistence type="predicted"/>
<name>A0ABV9F9C1_9BACL</name>
<reference evidence="2" key="1">
    <citation type="journal article" date="2019" name="Int. J. Syst. Evol. Microbiol.">
        <title>The Global Catalogue of Microorganisms (GCM) 10K type strain sequencing project: providing services to taxonomists for standard genome sequencing and annotation.</title>
        <authorList>
            <consortium name="The Broad Institute Genomics Platform"/>
            <consortium name="The Broad Institute Genome Sequencing Center for Infectious Disease"/>
            <person name="Wu L."/>
            <person name="Ma J."/>
        </authorList>
    </citation>
    <scope>NUCLEOTIDE SEQUENCE [LARGE SCALE GENOMIC DNA]</scope>
    <source>
        <strain evidence="2">CCUG 49571</strain>
    </source>
</reference>
<dbReference type="InterPro" id="IPR029032">
    <property type="entry name" value="AhpD-like"/>
</dbReference>
<organism evidence="1 2">
    <name type="scientific">Cohnella hongkongensis</name>
    <dbReference type="NCBI Taxonomy" id="178337"/>
    <lineage>
        <taxon>Bacteria</taxon>
        <taxon>Bacillati</taxon>
        <taxon>Bacillota</taxon>
        <taxon>Bacilli</taxon>
        <taxon>Bacillales</taxon>
        <taxon>Paenibacillaceae</taxon>
        <taxon>Cohnella</taxon>
    </lineage>
</organism>
<dbReference type="RefSeq" id="WP_378093030.1">
    <property type="nucleotide sequence ID" value="NZ_JBHSEP010000002.1"/>
</dbReference>
<sequence length="174" mass="20091">MKAVIEPIVYENASPEARAEYERQYRINGTVTNAKKTLLRHLPSYHAYEEWNRLKEELLQFISHRAFIVFCYAISLEGESLLNSTYYRKALTDRGENPDELLLDDEEQALERYGRQLANKPNDVPDALFAHLGQYYSPEQLVALTAFAGQMIATNVFNSALRVELDVFLLHFTN</sequence>
<keyword evidence="2" id="KW-1185">Reference proteome</keyword>
<accession>A0ABV9F9C1</accession>
<dbReference type="Gene3D" id="1.20.1290.10">
    <property type="entry name" value="AhpD-like"/>
    <property type="match status" value="1"/>
</dbReference>
<dbReference type="SUPFAM" id="SSF69118">
    <property type="entry name" value="AhpD-like"/>
    <property type="match status" value="1"/>
</dbReference>
<dbReference type="EMBL" id="JBHSEP010000002">
    <property type="protein sequence ID" value="MFC4597638.1"/>
    <property type="molecule type" value="Genomic_DNA"/>
</dbReference>
<dbReference type="Proteomes" id="UP001596028">
    <property type="component" value="Unassembled WGS sequence"/>
</dbReference>
<comment type="caution">
    <text evidence="1">The sequence shown here is derived from an EMBL/GenBank/DDBJ whole genome shotgun (WGS) entry which is preliminary data.</text>
</comment>
<gene>
    <name evidence="1" type="ORF">ACFO3S_05260</name>
</gene>